<dbReference type="AlphaFoldDB" id="A0A0A3Y3N5"/>
<name>A0A0A3Y3N5_BRAJP</name>
<evidence type="ECO:0000313" key="3">
    <source>
        <dbReference type="Proteomes" id="UP000030377"/>
    </source>
</evidence>
<proteinExistence type="predicted"/>
<dbReference type="PANTHER" id="PTHR43685">
    <property type="entry name" value="GLYCOSYLTRANSFERASE"/>
    <property type="match status" value="1"/>
</dbReference>
<dbReference type="InterPro" id="IPR050834">
    <property type="entry name" value="Glycosyltransf_2"/>
</dbReference>
<dbReference type="InterPro" id="IPR001173">
    <property type="entry name" value="Glyco_trans_2-like"/>
</dbReference>
<dbReference type="Gene3D" id="3.90.550.10">
    <property type="entry name" value="Spore Coat Polysaccharide Biosynthesis Protein SpsA, Chain A"/>
    <property type="match status" value="1"/>
</dbReference>
<sequence length="337" mass="37852">MDQLYAERFDSSQSSEHRPFISVAIPTFRRPEMVRRAIESVLQQEHADWEMVISDDEGPEGASWIILSEHARNDPRIRVIENHRGRGQVENTNNAMLACRGDWIKVLHDDDWLTPGSLATFAELARTYPTAAFMTSTSHLVQDSGIKYRRGHQIYLYSGQQCLTDLYLAGKTRLLGIVPSTLLINGKVIRSGCLMRNYKSISWGVDQLFFLDLACQGDMVAIDDGLVFYDTTNHASITALGSFPQIDQETIELKHLAWSLLEDKRGLPDPETMVRALRVARLRTRILQQPLSATIRDALQILRPSVLKAANLAIRAWSRAPGAIATLPGIAHCTDFL</sequence>
<reference evidence="2 3" key="1">
    <citation type="submission" date="2014-09" db="EMBL/GenBank/DDBJ databases">
        <title>Draft genome of Bradyrhizobium japonicum Is-34.</title>
        <authorList>
            <person name="Tsurumaru H."/>
            <person name="Yamakawa T."/>
            <person name="Hashimoto S."/>
            <person name="Okizaki K."/>
            <person name="Kanesaki Y."/>
            <person name="Yoshikawa H."/>
            <person name="Yajima S."/>
        </authorList>
    </citation>
    <scope>NUCLEOTIDE SEQUENCE [LARGE SCALE GENOMIC DNA]</scope>
    <source>
        <strain evidence="2 3">Is-34</strain>
    </source>
</reference>
<dbReference type="RefSeq" id="WP_028158401.1">
    <property type="nucleotide sequence ID" value="NZ_JANUDC010000001.1"/>
</dbReference>
<dbReference type="STRING" id="375.BKD09_RS20895"/>
<dbReference type="EMBL" id="JRPN01000005">
    <property type="protein sequence ID" value="KGT80164.1"/>
    <property type="molecule type" value="Genomic_DNA"/>
</dbReference>
<dbReference type="InterPro" id="IPR029044">
    <property type="entry name" value="Nucleotide-diphossugar_trans"/>
</dbReference>
<evidence type="ECO:0000259" key="1">
    <source>
        <dbReference type="Pfam" id="PF00535"/>
    </source>
</evidence>
<feature type="domain" description="Glycosyltransferase 2-like" evidence="1">
    <location>
        <begin position="22"/>
        <end position="150"/>
    </location>
</feature>
<comment type="caution">
    <text evidence="2">The sequence shown here is derived from an EMBL/GenBank/DDBJ whole genome shotgun (WGS) entry which is preliminary data.</text>
</comment>
<dbReference type="SUPFAM" id="SSF53448">
    <property type="entry name" value="Nucleotide-diphospho-sugar transferases"/>
    <property type="match status" value="1"/>
</dbReference>
<dbReference type="GO" id="GO:0016740">
    <property type="term" value="F:transferase activity"/>
    <property type="evidence" value="ECO:0007669"/>
    <property type="project" value="UniProtKB-KW"/>
</dbReference>
<dbReference type="Proteomes" id="UP000030377">
    <property type="component" value="Unassembled WGS sequence"/>
</dbReference>
<dbReference type="Pfam" id="PF00535">
    <property type="entry name" value="Glycos_transf_2"/>
    <property type="match status" value="1"/>
</dbReference>
<gene>
    <name evidence="2" type="ORF">MA20_08935</name>
</gene>
<accession>A0A0A3Y3N5</accession>
<evidence type="ECO:0000313" key="2">
    <source>
        <dbReference type="EMBL" id="KGT80164.1"/>
    </source>
</evidence>
<protein>
    <submittedName>
        <fullName evidence="2">Glycosyl transferase family 2</fullName>
    </submittedName>
</protein>
<dbReference type="PANTHER" id="PTHR43685:SF2">
    <property type="entry name" value="GLYCOSYLTRANSFERASE 2-LIKE DOMAIN-CONTAINING PROTEIN"/>
    <property type="match status" value="1"/>
</dbReference>
<organism evidence="2 3">
    <name type="scientific">Bradyrhizobium japonicum</name>
    <dbReference type="NCBI Taxonomy" id="375"/>
    <lineage>
        <taxon>Bacteria</taxon>
        <taxon>Pseudomonadati</taxon>
        <taxon>Pseudomonadota</taxon>
        <taxon>Alphaproteobacteria</taxon>
        <taxon>Hyphomicrobiales</taxon>
        <taxon>Nitrobacteraceae</taxon>
        <taxon>Bradyrhizobium</taxon>
    </lineage>
</organism>
<keyword evidence="2" id="KW-0808">Transferase</keyword>